<name>A0AAD6QGZ3_9ROSI</name>
<evidence type="ECO:0000313" key="1">
    <source>
        <dbReference type="EMBL" id="KAJ6990050.1"/>
    </source>
</evidence>
<proteinExistence type="predicted"/>
<keyword evidence="2" id="KW-1185">Reference proteome</keyword>
<accession>A0AAD6QGZ3</accession>
<dbReference type="EMBL" id="JAQIZT010000007">
    <property type="protein sequence ID" value="KAJ6990050.1"/>
    <property type="molecule type" value="Genomic_DNA"/>
</dbReference>
<organism evidence="1 2">
    <name type="scientific">Populus alba x Populus x berolinensis</name>
    <dbReference type="NCBI Taxonomy" id="444605"/>
    <lineage>
        <taxon>Eukaryota</taxon>
        <taxon>Viridiplantae</taxon>
        <taxon>Streptophyta</taxon>
        <taxon>Embryophyta</taxon>
        <taxon>Tracheophyta</taxon>
        <taxon>Spermatophyta</taxon>
        <taxon>Magnoliopsida</taxon>
        <taxon>eudicotyledons</taxon>
        <taxon>Gunneridae</taxon>
        <taxon>Pentapetalae</taxon>
        <taxon>rosids</taxon>
        <taxon>fabids</taxon>
        <taxon>Malpighiales</taxon>
        <taxon>Salicaceae</taxon>
        <taxon>Saliceae</taxon>
        <taxon>Populus</taxon>
    </lineage>
</organism>
<comment type="caution">
    <text evidence="1">The sequence shown here is derived from an EMBL/GenBank/DDBJ whole genome shotgun (WGS) entry which is preliminary data.</text>
</comment>
<dbReference type="Proteomes" id="UP001164929">
    <property type="component" value="Chromosome 7"/>
</dbReference>
<reference evidence="1" key="1">
    <citation type="journal article" date="2023" name="Mol. Ecol. Resour.">
        <title>Chromosome-level genome assembly of a triploid poplar Populus alba 'Berolinensis'.</title>
        <authorList>
            <person name="Chen S."/>
            <person name="Yu Y."/>
            <person name="Wang X."/>
            <person name="Wang S."/>
            <person name="Zhang T."/>
            <person name="Zhou Y."/>
            <person name="He R."/>
            <person name="Meng N."/>
            <person name="Wang Y."/>
            <person name="Liu W."/>
            <person name="Liu Z."/>
            <person name="Liu J."/>
            <person name="Guo Q."/>
            <person name="Huang H."/>
            <person name="Sederoff R.R."/>
            <person name="Wang G."/>
            <person name="Qu G."/>
            <person name="Chen S."/>
        </authorList>
    </citation>
    <scope>NUCLEOTIDE SEQUENCE</scope>
    <source>
        <strain evidence="1">SC-2020</strain>
    </source>
</reference>
<dbReference type="AlphaFoldDB" id="A0AAD6QGZ3"/>
<gene>
    <name evidence="1" type="ORF">NC653_018541</name>
</gene>
<protein>
    <submittedName>
        <fullName evidence="1">Uncharacterized protein</fullName>
    </submittedName>
</protein>
<sequence>MTIRLSFREEVEALNYGYNQKAGIAGGGCLYANALTIAAWRIDLDFSNCALNLWMMLPTVQDSGDGALLEKSNEIFEHNIKVCDQAYCVLWFKYSPADGQHRDEVGSLVEGSAVAFAKKLWPNGKLRVNGHSLTTLSFLALGRSGIKEEARRGESLSLYYQVPIFLPFFDEFPTCRQTSNLKKVIPSPFHSIDRDTQCPVSHFVPVTMILQQPDVS</sequence>
<evidence type="ECO:0000313" key="2">
    <source>
        <dbReference type="Proteomes" id="UP001164929"/>
    </source>
</evidence>